<evidence type="ECO:0000256" key="1">
    <source>
        <dbReference type="ARBA" id="ARBA00004288"/>
    </source>
</evidence>
<evidence type="ECO:0000256" key="3">
    <source>
        <dbReference type="ARBA" id="ARBA00022969"/>
    </source>
</evidence>
<sequence length="59" mass="6692">MKMERVLEILQSEKDIPVHYKGVPIWIEGVDKNSCLATIQARGTHDESRVLSIDGLEEI</sequence>
<dbReference type="GO" id="GO:0042601">
    <property type="term" value="C:endospore-forming forespore"/>
    <property type="evidence" value="ECO:0007669"/>
    <property type="project" value="InterPro"/>
</dbReference>
<gene>
    <name evidence="4" type="ORF">A8F95_08375</name>
</gene>
<keyword evidence="5" id="KW-1185">Reference proteome</keyword>
<comment type="caution">
    <text evidence="4">The sequence shown here is derived from an EMBL/GenBank/DDBJ whole genome shotgun (WGS) entry which is preliminary data.</text>
</comment>
<reference evidence="5" key="1">
    <citation type="submission" date="2016-05" db="EMBL/GenBank/DDBJ databases">
        <authorList>
            <person name="Liu B."/>
            <person name="Wang J."/>
            <person name="Zhu Y."/>
            <person name="Liu G."/>
            <person name="Chen Q."/>
            <person name="Chen Z."/>
            <person name="Lan J."/>
            <person name="Che J."/>
            <person name="Ge C."/>
            <person name="Shi H."/>
            <person name="Pan Z."/>
            <person name="Liu X."/>
        </authorList>
    </citation>
    <scope>NUCLEOTIDE SEQUENCE [LARGE SCALE GENOMIC DNA]</scope>
    <source>
        <strain evidence="5">FJAT-27215</strain>
    </source>
</reference>
<comment type="subcellular location">
    <subcellularLocation>
        <location evidence="1">Spore core</location>
    </subcellularLocation>
</comment>
<dbReference type="GO" id="GO:0030436">
    <property type="term" value="P:asexual sporulation"/>
    <property type="evidence" value="ECO:0007669"/>
    <property type="project" value="InterPro"/>
</dbReference>
<dbReference type="AlphaFoldDB" id="A0A1B9AUB3"/>
<dbReference type="Proteomes" id="UP000092578">
    <property type="component" value="Unassembled WGS sequence"/>
</dbReference>
<comment type="similarity">
    <text evidence="2">Belongs to the SspH family.</text>
</comment>
<dbReference type="Pfam" id="PF08141">
    <property type="entry name" value="SspH"/>
    <property type="match status" value="1"/>
</dbReference>
<evidence type="ECO:0000256" key="2">
    <source>
        <dbReference type="ARBA" id="ARBA00006573"/>
    </source>
</evidence>
<keyword evidence="3" id="KW-0749">Sporulation</keyword>
<dbReference type="GO" id="GO:0030435">
    <property type="term" value="P:sporulation resulting in formation of a cellular spore"/>
    <property type="evidence" value="ECO:0007669"/>
    <property type="project" value="UniProtKB-KW"/>
</dbReference>
<dbReference type="EMBL" id="MAYT01000023">
    <property type="protein sequence ID" value="OCA87258.1"/>
    <property type="molecule type" value="Genomic_DNA"/>
</dbReference>
<evidence type="ECO:0000313" key="4">
    <source>
        <dbReference type="EMBL" id="OCA87258.1"/>
    </source>
</evidence>
<organism evidence="4 5">
    <name type="scientific">Pseudobacillus wudalianchiensis</name>
    <dbReference type="NCBI Taxonomy" id="1743143"/>
    <lineage>
        <taxon>Bacteria</taxon>
        <taxon>Bacillati</taxon>
        <taxon>Bacillota</taxon>
        <taxon>Bacilli</taxon>
        <taxon>Bacillales</taxon>
        <taxon>Bacillaceae</taxon>
        <taxon>Pseudobacillus</taxon>
    </lineage>
</organism>
<name>A0A1B9AUB3_9BACI</name>
<protein>
    <submittedName>
        <fullName evidence="4">Small, acid-soluble spore protein, H family</fullName>
    </submittedName>
</protein>
<evidence type="ECO:0000313" key="5">
    <source>
        <dbReference type="Proteomes" id="UP000092578"/>
    </source>
</evidence>
<dbReference type="InterPro" id="IPR012610">
    <property type="entry name" value="SASP_SspH"/>
</dbReference>
<proteinExistence type="inferred from homology"/>
<dbReference type="RefSeq" id="WP_065410707.1">
    <property type="nucleotide sequence ID" value="NZ_MAYT01000023.1"/>
</dbReference>
<accession>A0A1B9AUB3</accession>